<dbReference type="PROSITE" id="PS50926">
    <property type="entry name" value="TRAM"/>
    <property type="match status" value="1"/>
</dbReference>
<evidence type="ECO:0000256" key="4">
    <source>
        <dbReference type="PROSITE-ProRule" id="PRU01024"/>
    </source>
</evidence>
<organism evidence="7 8">
    <name type="scientific">Corynebacterium jeddahense</name>
    <dbReference type="NCBI Taxonomy" id="1414719"/>
    <lineage>
        <taxon>Bacteria</taxon>
        <taxon>Bacillati</taxon>
        <taxon>Actinomycetota</taxon>
        <taxon>Actinomycetes</taxon>
        <taxon>Mycobacteriales</taxon>
        <taxon>Corynebacteriaceae</taxon>
        <taxon>Corynebacterium</taxon>
    </lineage>
</organism>
<dbReference type="RefSeq" id="WP_074432540.1">
    <property type="nucleotide sequence ID" value="NZ_CBYN010000071.1"/>
</dbReference>
<dbReference type="Gene3D" id="2.40.50.140">
    <property type="entry name" value="Nucleic acid-binding proteins"/>
    <property type="match status" value="1"/>
</dbReference>
<dbReference type="InterPro" id="IPR012340">
    <property type="entry name" value="NA-bd_OB-fold"/>
</dbReference>
<evidence type="ECO:0000313" key="8">
    <source>
        <dbReference type="Proteomes" id="UP001218071"/>
    </source>
</evidence>
<dbReference type="Pfam" id="PF01938">
    <property type="entry name" value="TRAM"/>
    <property type="match status" value="1"/>
</dbReference>
<dbReference type="PROSITE" id="PS01230">
    <property type="entry name" value="TRMA_1"/>
    <property type="match status" value="1"/>
</dbReference>
<reference evidence="7 8" key="1">
    <citation type="submission" date="2020-10" db="EMBL/GenBank/DDBJ databases">
        <title>Complete genome sequence of Corynebacterium jeddahense DSM 45997, type strain of Corynebacterium jeddahense.</title>
        <authorList>
            <person name="Busche T."/>
            <person name="Kalinowski J."/>
            <person name="Ruckert C."/>
        </authorList>
    </citation>
    <scope>NUCLEOTIDE SEQUENCE [LARGE SCALE GENOMIC DNA]</scope>
    <source>
        <strain evidence="7 8">DSM 45997</strain>
    </source>
</reference>
<dbReference type="Pfam" id="PF05958">
    <property type="entry name" value="tRNA_U5-meth_tr"/>
    <property type="match status" value="1"/>
</dbReference>
<dbReference type="EMBL" id="CP063194">
    <property type="protein sequence ID" value="WCZ39054.1"/>
    <property type="molecule type" value="Genomic_DNA"/>
</dbReference>
<dbReference type="PROSITE" id="PS51687">
    <property type="entry name" value="SAM_MT_RNA_M5U"/>
    <property type="match status" value="1"/>
</dbReference>
<evidence type="ECO:0000256" key="2">
    <source>
        <dbReference type="ARBA" id="ARBA00022679"/>
    </source>
</evidence>
<protein>
    <submittedName>
        <fullName evidence="7">RNA methyltransferase</fullName>
        <ecNumber evidence="7">2.1.1.-</ecNumber>
    </submittedName>
</protein>
<dbReference type="PANTHER" id="PTHR11061:SF30">
    <property type="entry name" value="TRNA (URACIL(54)-C(5))-METHYLTRANSFERASE"/>
    <property type="match status" value="1"/>
</dbReference>
<keyword evidence="3 4" id="KW-0949">S-adenosyl-L-methionine</keyword>
<gene>
    <name evidence="7" type="ORF">CJEDD_07305</name>
</gene>
<dbReference type="Gene3D" id="3.40.50.150">
    <property type="entry name" value="Vaccinia Virus protein VP39"/>
    <property type="match status" value="1"/>
</dbReference>
<evidence type="ECO:0000256" key="3">
    <source>
        <dbReference type="ARBA" id="ARBA00022691"/>
    </source>
</evidence>
<keyword evidence="1 4" id="KW-0489">Methyltransferase</keyword>
<name>A0ABY7UK31_9CORY</name>
<dbReference type="GO" id="GO:0008168">
    <property type="term" value="F:methyltransferase activity"/>
    <property type="evidence" value="ECO:0007669"/>
    <property type="project" value="UniProtKB-KW"/>
</dbReference>
<dbReference type="EC" id="2.1.1.-" evidence="7"/>
<feature type="binding site" evidence="4">
    <location>
        <position position="245"/>
    </location>
    <ligand>
        <name>S-adenosyl-L-methionine</name>
        <dbReference type="ChEBI" id="CHEBI:59789"/>
    </ligand>
</feature>
<feature type="active site" evidence="5">
    <location>
        <position position="366"/>
    </location>
</feature>
<accession>A0ABY7UK31</accession>
<feature type="binding site" evidence="4">
    <location>
        <position position="275"/>
    </location>
    <ligand>
        <name>S-adenosyl-L-methionine</name>
        <dbReference type="ChEBI" id="CHEBI:59789"/>
    </ligand>
</feature>
<dbReference type="PANTHER" id="PTHR11061">
    <property type="entry name" value="RNA M5U METHYLTRANSFERASE"/>
    <property type="match status" value="1"/>
</dbReference>
<dbReference type="InterPro" id="IPR030390">
    <property type="entry name" value="MeTrfase_TrmA_AS"/>
</dbReference>
<evidence type="ECO:0000259" key="6">
    <source>
        <dbReference type="PROSITE" id="PS50926"/>
    </source>
</evidence>
<feature type="active site" description="Nucleophile" evidence="4">
    <location>
        <position position="366"/>
    </location>
</feature>
<dbReference type="InterPro" id="IPR002792">
    <property type="entry name" value="TRAM_dom"/>
</dbReference>
<feature type="binding site" evidence="4">
    <location>
        <position position="295"/>
    </location>
    <ligand>
        <name>S-adenosyl-L-methionine</name>
        <dbReference type="ChEBI" id="CHEBI:59789"/>
    </ligand>
</feature>
<keyword evidence="2 4" id="KW-0808">Transferase</keyword>
<proteinExistence type="inferred from homology"/>
<evidence type="ECO:0000313" key="7">
    <source>
        <dbReference type="EMBL" id="WCZ39054.1"/>
    </source>
</evidence>
<dbReference type="SUPFAM" id="SSF50249">
    <property type="entry name" value="Nucleic acid-binding proteins"/>
    <property type="match status" value="1"/>
</dbReference>
<evidence type="ECO:0000256" key="5">
    <source>
        <dbReference type="PROSITE-ProRule" id="PRU10015"/>
    </source>
</evidence>
<dbReference type="InterPro" id="IPR010280">
    <property type="entry name" value="U5_MeTrfase_fam"/>
</dbReference>
<feature type="binding site" evidence="4">
    <location>
        <position position="339"/>
    </location>
    <ligand>
        <name>S-adenosyl-L-methionine</name>
        <dbReference type="ChEBI" id="CHEBI:59789"/>
    </ligand>
</feature>
<feature type="domain" description="TRAM" evidence="6">
    <location>
        <begin position="1"/>
        <end position="60"/>
    </location>
</feature>
<dbReference type="SUPFAM" id="SSF53335">
    <property type="entry name" value="S-adenosyl-L-methionine-dependent methyltransferases"/>
    <property type="match status" value="1"/>
</dbReference>
<dbReference type="GO" id="GO:0032259">
    <property type="term" value="P:methylation"/>
    <property type="evidence" value="ECO:0007669"/>
    <property type="project" value="UniProtKB-KW"/>
</dbReference>
<comment type="similarity">
    <text evidence="4">Belongs to the class I-like SAM-binding methyltransferase superfamily. RNA M5U methyltransferase family.</text>
</comment>
<keyword evidence="8" id="KW-1185">Reference proteome</keyword>
<sequence>MDRVGDRLQLAVRAMAHGGEGIADAPDGRVVFIRGAVPGDTVDAELVKVKKRWARAELRAVVEPSPLRVPATCPAAAAGAGCCDYAHIAPHAQAELKREVLAGQLTTLSGRSGVLEGFDLDDIEVIKLEPLTGWRTRVRLGVDSEGRAGLRRARSTEVVASETCTQPVAGLLEGVAGSGADARFTPGAELVAVMDANGQRHIVETTSAQRGRRVELIERTVEGTEDVVERVRGAEFVFPATAFWQAHTRAAEAYSDIVAAWGRGDYATRTGWDLYGGVGAFVPAISDAIGGGLVESVDYSGAAASRRHQGLATYDAHFHHGKVEDVVAQLPAPGLVVLDPPRSGAGAGVIEAIAEAKPERVIHIGCDPATFARDAAAFGGLGFVVQRLALVDAFPNTHHFEVIAQLEPARGGESAV</sequence>
<evidence type="ECO:0000256" key="1">
    <source>
        <dbReference type="ARBA" id="ARBA00022603"/>
    </source>
</evidence>
<dbReference type="Proteomes" id="UP001218071">
    <property type="component" value="Chromosome"/>
</dbReference>
<dbReference type="InterPro" id="IPR029063">
    <property type="entry name" value="SAM-dependent_MTases_sf"/>
</dbReference>